<dbReference type="EC" id="2.3.2.31" evidence="2"/>
<feature type="zinc finger region" description="C3H1-type" evidence="9">
    <location>
        <begin position="49"/>
        <end position="76"/>
    </location>
</feature>
<name>A0A9P5UAA9_9AGAR</name>
<dbReference type="Gene3D" id="1.20.120.1750">
    <property type="match status" value="1"/>
</dbReference>
<feature type="domain" description="RING-type" evidence="12">
    <location>
        <begin position="781"/>
        <end position="992"/>
    </location>
</feature>
<evidence type="ECO:0000259" key="11">
    <source>
        <dbReference type="PROSITE" id="PS50103"/>
    </source>
</evidence>
<keyword evidence="4 9" id="KW-0479">Metal-binding</keyword>
<dbReference type="PROSITE" id="PS51873">
    <property type="entry name" value="TRIAD"/>
    <property type="match status" value="1"/>
</dbReference>
<proteinExistence type="predicted"/>
<dbReference type="InterPro" id="IPR001841">
    <property type="entry name" value="Znf_RING"/>
</dbReference>
<dbReference type="PROSITE" id="PS00518">
    <property type="entry name" value="ZF_RING_1"/>
    <property type="match status" value="1"/>
</dbReference>
<dbReference type="Pfam" id="PF01485">
    <property type="entry name" value="IBR"/>
    <property type="match status" value="1"/>
</dbReference>
<dbReference type="PANTHER" id="PTHR11685">
    <property type="entry name" value="RBR FAMILY RING FINGER AND IBR DOMAIN-CONTAINING"/>
    <property type="match status" value="1"/>
</dbReference>
<evidence type="ECO:0000256" key="7">
    <source>
        <dbReference type="ARBA" id="ARBA00022786"/>
    </source>
</evidence>
<dbReference type="InterPro" id="IPR000571">
    <property type="entry name" value="Znf_CCCH"/>
</dbReference>
<keyword evidence="3" id="KW-0808">Transferase</keyword>
<feature type="domain" description="C3H1-type" evidence="11">
    <location>
        <begin position="1"/>
        <end position="23"/>
    </location>
</feature>
<dbReference type="PROSITE" id="PS50103">
    <property type="entry name" value="ZF_C3H1"/>
    <property type="match status" value="3"/>
</dbReference>
<dbReference type="SUPFAM" id="SSF57850">
    <property type="entry name" value="RING/U-box"/>
    <property type="match status" value="2"/>
</dbReference>
<evidence type="ECO:0000256" key="6">
    <source>
        <dbReference type="ARBA" id="ARBA00022771"/>
    </source>
</evidence>
<dbReference type="EMBL" id="JADNRY010000029">
    <property type="protein sequence ID" value="KAF9071866.1"/>
    <property type="molecule type" value="Genomic_DNA"/>
</dbReference>
<dbReference type="GO" id="GO:0003676">
    <property type="term" value="F:nucleic acid binding"/>
    <property type="evidence" value="ECO:0007669"/>
    <property type="project" value="InterPro"/>
</dbReference>
<dbReference type="InterPro" id="IPR031127">
    <property type="entry name" value="E3_UB_ligase_RBR"/>
</dbReference>
<feature type="domain" description="C3H1-type" evidence="11">
    <location>
        <begin position="258"/>
        <end position="285"/>
    </location>
</feature>
<keyword evidence="8 9" id="KW-0862">Zinc</keyword>
<feature type="zinc finger region" description="C3H1-type" evidence="9">
    <location>
        <begin position="1"/>
        <end position="23"/>
    </location>
</feature>
<evidence type="ECO:0000256" key="4">
    <source>
        <dbReference type="ARBA" id="ARBA00022723"/>
    </source>
</evidence>
<organism evidence="13 14">
    <name type="scientific">Rhodocollybia butyracea</name>
    <dbReference type="NCBI Taxonomy" id="206335"/>
    <lineage>
        <taxon>Eukaryota</taxon>
        <taxon>Fungi</taxon>
        <taxon>Dikarya</taxon>
        <taxon>Basidiomycota</taxon>
        <taxon>Agaricomycotina</taxon>
        <taxon>Agaricomycetes</taxon>
        <taxon>Agaricomycetidae</taxon>
        <taxon>Agaricales</taxon>
        <taxon>Marasmiineae</taxon>
        <taxon>Omphalotaceae</taxon>
        <taxon>Rhodocollybia</taxon>
    </lineage>
</organism>
<protein>
    <recommendedName>
        <fullName evidence="2">RBR-type E3 ubiquitin transferase</fullName>
        <ecNumber evidence="2">2.3.2.31</ecNumber>
    </recommendedName>
</protein>
<gene>
    <name evidence="13" type="ORF">BDP27DRAFT_462331</name>
</gene>
<evidence type="ECO:0000313" key="13">
    <source>
        <dbReference type="EMBL" id="KAF9071866.1"/>
    </source>
</evidence>
<dbReference type="InterPro" id="IPR018957">
    <property type="entry name" value="Znf_C3HC4_RING-type"/>
</dbReference>
<keyword evidence="7" id="KW-0833">Ubl conjugation pathway</keyword>
<dbReference type="Proteomes" id="UP000772434">
    <property type="component" value="Unassembled WGS sequence"/>
</dbReference>
<dbReference type="Pfam" id="PF22191">
    <property type="entry name" value="IBR_1"/>
    <property type="match status" value="1"/>
</dbReference>
<dbReference type="PROSITE" id="PS50089">
    <property type="entry name" value="ZF_RING_2"/>
    <property type="match status" value="1"/>
</dbReference>
<dbReference type="GO" id="GO:0016567">
    <property type="term" value="P:protein ubiquitination"/>
    <property type="evidence" value="ECO:0007669"/>
    <property type="project" value="InterPro"/>
</dbReference>
<keyword evidence="6 9" id="KW-0863">Zinc-finger</keyword>
<reference evidence="13" key="1">
    <citation type="submission" date="2020-11" db="EMBL/GenBank/DDBJ databases">
        <authorList>
            <consortium name="DOE Joint Genome Institute"/>
            <person name="Ahrendt S."/>
            <person name="Riley R."/>
            <person name="Andreopoulos W."/>
            <person name="Labutti K."/>
            <person name="Pangilinan J."/>
            <person name="Ruiz-Duenas F.J."/>
            <person name="Barrasa J.M."/>
            <person name="Sanchez-Garcia M."/>
            <person name="Camarero S."/>
            <person name="Miyauchi S."/>
            <person name="Serrano A."/>
            <person name="Linde D."/>
            <person name="Babiker R."/>
            <person name="Drula E."/>
            <person name="Ayuso-Fernandez I."/>
            <person name="Pacheco R."/>
            <person name="Padilla G."/>
            <person name="Ferreira P."/>
            <person name="Barriuso J."/>
            <person name="Kellner H."/>
            <person name="Castanera R."/>
            <person name="Alfaro M."/>
            <person name="Ramirez L."/>
            <person name="Pisabarro A.G."/>
            <person name="Kuo A."/>
            <person name="Tritt A."/>
            <person name="Lipzen A."/>
            <person name="He G."/>
            <person name="Yan M."/>
            <person name="Ng V."/>
            <person name="Cullen D."/>
            <person name="Martin F."/>
            <person name="Rosso M.-N."/>
            <person name="Henrissat B."/>
            <person name="Hibbett D."/>
            <person name="Martinez A.T."/>
            <person name="Grigoriev I.V."/>
        </authorList>
    </citation>
    <scope>NUCLEOTIDE SEQUENCE</scope>
    <source>
        <strain evidence="13">AH 40177</strain>
    </source>
</reference>
<dbReference type="InterPro" id="IPR002867">
    <property type="entry name" value="IBR_dom"/>
</dbReference>
<feature type="domain" description="C3H1-type" evidence="11">
    <location>
        <begin position="49"/>
        <end position="76"/>
    </location>
</feature>
<dbReference type="CDD" id="cd22585">
    <property type="entry name" value="Rcat_RBR_DEAH12-like"/>
    <property type="match status" value="1"/>
</dbReference>
<feature type="domain" description="RING-type" evidence="10">
    <location>
        <begin position="785"/>
        <end position="827"/>
    </location>
</feature>
<evidence type="ECO:0000256" key="9">
    <source>
        <dbReference type="PROSITE-ProRule" id="PRU00723"/>
    </source>
</evidence>
<evidence type="ECO:0000256" key="8">
    <source>
        <dbReference type="ARBA" id="ARBA00022833"/>
    </source>
</evidence>
<keyword evidence="5" id="KW-0677">Repeat</keyword>
<comment type="catalytic activity">
    <reaction evidence="1">
        <text>[E2 ubiquitin-conjugating enzyme]-S-ubiquitinyl-L-cysteine + [acceptor protein]-L-lysine = [E2 ubiquitin-conjugating enzyme]-L-cysteine + [acceptor protein]-N(6)-ubiquitinyl-L-lysine.</text>
        <dbReference type="EC" id="2.3.2.31"/>
    </reaction>
</comment>
<evidence type="ECO:0000256" key="5">
    <source>
        <dbReference type="ARBA" id="ARBA00022737"/>
    </source>
</evidence>
<evidence type="ECO:0000259" key="12">
    <source>
        <dbReference type="PROSITE" id="PS51873"/>
    </source>
</evidence>
<accession>A0A9P5UAA9</accession>
<dbReference type="PROSITE" id="PS00028">
    <property type="entry name" value="ZINC_FINGER_C2H2_1"/>
    <property type="match status" value="1"/>
</dbReference>
<feature type="zinc finger region" description="C3H1-type" evidence="9">
    <location>
        <begin position="258"/>
        <end position="285"/>
    </location>
</feature>
<dbReference type="InterPro" id="IPR035979">
    <property type="entry name" value="RBD_domain_sf"/>
</dbReference>
<dbReference type="Pfam" id="PF00097">
    <property type="entry name" value="zf-C3HC4"/>
    <property type="match status" value="1"/>
</dbReference>
<dbReference type="Gene3D" id="3.30.40.10">
    <property type="entry name" value="Zinc/RING finger domain, C3HC4 (zinc finger)"/>
    <property type="match status" value="1"/>
</dbReference>
<dbReference type="OrthoDB" id="10009520at2759"/>
<dbReference type="AlphaFoldDB" id="A0A9P5UAA9"/>
<dbReference type="InterPro" id="IPR013083">
    <property type="entry name" value="Znf_RING/FYVE/PHD"/>
</dbReference>
<evidence type="ECO:0000256" key="1">
    <source>
        <dbReference type="ARBA" id="ARBA00001798"/>
    </source>
</evidence>
<keyword evidence="14" id="KW-1185">Reference proteome</keyword>
<dbReference type="SMART" id="SM00647">
    <property type="entry name" value="IBR"/>
    <property type="match status" value="2"/>
</dbReference>
<evidence type="ECO:0000259" key="10">
    <source>
        <dbReference type="PROSITE" id="PS50089"/>
    </source>
</evidence>
<dbReference type="InterPro" id="IPR017907">
    <property type="entry name" value="Znf_RING_CS"/>
</dbReference>
<sequence length="995" mass="111782">MCRNFSYGRCEYGRCCVHIHYLNLHNRVNQDVLRNVFRDCDPKFDSNRATINEACLLFIEGRCKMGLRCHRVHLIPPSATINVETSSSDSLKSESENEFNLPQKNSLITPPSLQPINIVTTDDHFSTKLLDPLSEVTESIINLRSHESSDAYSKKSEEVQAPMKWDCETDACSWLDVKWDCETDAKDWLETDSDTSESSSSSSDTAVTSLSILGRDDPAADLLKWGCETDARAWLDTGTNTDASKLFSSTIRVRPPPPRHTDTCLRWLRGACERGYNCLYVHGDLEYDDSNIEPRPSVPPTYYLSTIYDHIRVKFGAGFSIQEVVTGFETPWLYLDNIPSGTPESEISQLLTKHGTLVDLLVRGSRARARFSSNIEARNANVVLNGTRHWGSIISTQLPVNTAHGRSATLRDTAVRIEWEAPCITGYAGYPTEERAQKAISIAKAAYSKTYISAHLYTGLPQMATYTVRFRNLPIDTKKGHMSKYSQPLDMMWDMPNYTSVENVANGLRHKLEINGVKVVNFEVLPPPYRDGRVRAWAHFSSPAAAKEACGVLHLRKPLCTGKTRIFAYHMQSLSYPIPLDQYKRIEGDIGTFRQRLWHDAPGTTLTITQSGGTVTARLSAIDGKDLGQLKAEFEKLRGGEVVRLNGEVLWDRFFGLPAGKVYLRQLEIAHLGLIIRDDASRRRLTLLGQSNLREAVKAILIQKHTELAAREHRSFHLGPLIGPFMHFELGELSKRLGSEKVVLDVWNRRVTVSGHAQDFRVTLQAVQRTQRRQNPRTQPDVASCPVCLGEVDCPVTLSSCKHSYCRSCLINYFQAAIDGKFFPLTCLGNDNNCSSLLPISLARQVLSLGKFDALVEAAFQTHIHERPKEFFYCPSPDCMQVYRPAPSGNVLQCPSCLLRICPQCHVEQHDGLECPERDGDRLFNDWAEAHDVKNCPECKVPIERAEGCNHVTCVRCHTHICWVCMRTFPGGDGIYSHMRAEHGGIGNLFDMDGL</sequence>
<evidence type="ECO:0000256" key="3">
    <source>
        <dbReference type="ARBA" id="ARBA00022679"/>
    </source>
</evidence>
<dbReference type="InterPro" id="IPR044066">
    <property type="entry name" value="TRIAD_supradom"/>
</dbReference>
<dbReference type="SMART" id="SM00356">
    <property type="entry name" value="ZnF_C3H1"/>
    <property type="match status" value="2"/>
</dbReference>
<dbReference type="CDD" id="cd20335">
    <property type="entry name" value="BRcat_RBR"/>
    <property type="match status" value="1"/>
</dbReference>
<comment type="caution">
    <text evidence="13">The sequence shown here is derived from an EMBL/GenBank/DDBJ whole genome shotgun (WGS) entry which is preliminary data.</text>
</comment>
<dbReference type="InterPro" id="IPR013087">
    <property type="entry name" value="Znf_C2H2_type"/>
</dbReference>
<dbReference type="SUPFAM" id="SSF54928">
    <property type="entry name" value="RNA-binding domain, RBD"/>
    <property type="match status" value="1"/>
</dbReference>
<dbReference type="GO" id="GO:0008270">
    <property type="term" value="F:zinc ion binding"/>
    <property type="evidence" value="ECO:0007669"/>
    <property type="project" value="UniProtKB-KW"/>
</dbReference>
<evidence type="ECO:0000256" key="2">
    <source>
        <dbReference type="ARBA" id="ARBA00012251"/>
    </source>
</evidence>
<evidence type="ECO:0000313" key="14">
    <source>
        <dbReference type="Proteomes" id="UP000772434"/>
    </source>
</evidence>
<dbReference type="GO" id="GO:0061630">
    <property type="term" value="F:ubiquitin protein ligase activity"/>
    <property type="evidence" value="ECO:0007669"/>
    <property type="project" value="UniProtKB-EC"/>
</dbReference>